<evidence type="ECO:0000256" key="7">
    <source>
        <dbReference type="SAM" id="MobiDB-lite"/>
    </source>
</evidence>
<dbReference type="CDD" id="cd10017">
    <property type="entry name" value="B3_DNA"/>
    <property type="match status" value="6"/>
</dbReference>
<dbReference type="Pfam" id="PF02362">
    <property type="entry name" value="B3"/>
    <property type="match status" value="6"/>
</dbReference>
<keyword evidence="4" id="KW-0804">Transcription</keyword>
<organism evidence="9 10">
    <name type="scientific">Arabidopsis thaliana x Arabidopsis arenosa</name>
    <dbReference type="NCBI Taxonomy" id="1240361"/>
    <lineage>
        <taxon>Eukaryota</taxon>
        <taxon>Viridiplantae</taxon>
        <taxon>Streptophyta</taxon>
        <taxon>Embryophyta</taxon>
        <taxon>Tracheophyta</taxon>
        <taxon>Spermatophyta</taxon>
        <taxon>Magnoliopsida</taxon>
        <taxon>eudicotyledons</taxon>
        <taxon>Gunneridae</taxon>
        <taxon>Pentapetalae</taxon>
        <taxon>rosids</taxon>
        <taxon>malvids</taxon>
        <taxon>Brassicales</taxon>
        <taxon>Brassicaceae</taxon>
        <taxon>Camelineae</taxon>
        <taxon>Arabidopsis</taxon>
    </lineage>
</organism>
<dbReference type="FunFam" id="2.40.330.10:FF:000009">
    <property type="entry name" value="Transcriptional factor B3 family protein"/>
    <property type="match status" value="1"/>
</dbReference>
<evidence type="ECO:0000256" key="6">
    <source>
        <dbReference type="SAM" id="Coils"/>
    </source>
</evidence>
<evidence type="ECO:0000259" key="8">
    <source>
        <dbReference type="PROSITE" id="PS50863"/>
    </source>
</evidence>
<feature type="compositionally biased region" description="Basic and acidic residues" evidence="7">
    <location>
        <begin position="147"/>
        <end position="157"/>
    </location>
</feature>
<keyword evidence="10" id="KW-1185">Reference proteome</keyword>
<feature type="region of interest" description="Disordered" evidence="7">
    <location>
        <begin position="111"/>
        <end position="157"/>
    </location>
</feature>
<dbReference type="GO" id="GO:0003677">
    <property type="term" value="F:DNA binding"/>
    <property type="evidence" value="ECO:0007669"/>
    <property type="project" value="UniProtKB-KW"/>
</dbReference>
<feature type="domain" description="TF-B3" evidence="8">
    <location>
        <begin position="11"/>
        <end position="103"/>
    </location>
</feature>
<evidence type="ECO:0000256" key="3">
    <source>
        <dbReference type="ARBA" id="ARBA00023125"/>
    </source>
</evidence>
<keyword evidence="2" id="KW-0805">Transcription regulation</keyword>
<feature type="region of interest" description="Disordered" evidence="7">
    <location>
        <begin position="399"/>
        <end position="444"/>
    </location>
</feature>
<keyword evidence="3 9" id="KW-0238">DNA-binding</keyword>
<reference evidence="9 10" key="1">
    <citation type="submission" date="2020-12" db="EMBL/GenBank/DDBJ databases">
        <title>Concerted genomic and epigenomic changes stabilize Arabidopsis allopolyploids.</title>
        <authorList>
            <person name="Chen Z."/>
        </authorList>
    </citation>
    <scope>NUCLEOTIDE SEQUENCE [LARGE SCALE GENOMIC DNA]</scope>
    <source>
        <strain evidence="9">Allo738</strain>
        <tissue evidence="9">Leaf</tissue>
    </source>
</reference>
<sequence>MADPLSSSQSNRPFFVRSLAGHNSNLIIPDAFFTAHLKDKTGLTKLKLTSDASDKTWDVKLNGRRFAGGWDDFSAAHCLRDDDVLVFRHDGEMVFHVTPSGRSFSQIHTFSSSGDYDNDDNDDDGGDSDDEDDYDDDDDDETGGDDSDPKKETRFKGESFSSENSCLLGVTPSNLRLNRVSFSKHFSRANGLTKRWCVIDLMNQNGKSWPLDLRHNNRTGQDYIRGRWKSFCRANQMKPGSSYRFKLVRNGTRPLLRLCSEVIPEGNRSRANGKANVSEKYSRAAGSASTKQNKFLTVTFKHYMIQSGHLRLPRSFARENGIKEAEEIILVDKNGVKWPSYVASAKQRGEFYIAHGWNRFCEANKLKTGDTFTSEFVRGEGTTPMLKFCSKAKVKIEQEEAPEETETPFQKRARVSAEVGHSRRTQAQNKSSDDPQILQGKQPLQPCSFSDQANKVKQSIVNILTGIKRFRSELEIKEQSLEAALLEIDALGEKVSEINRILKVVEITLFKIMDDPVISSPTNQHFFAIVLHGHKSSPMIPAEFFSTHVEGKNQSTKLKLTSDALDRTWEVKLNGRRFAGGWKNFSTVHSLQDDDVLIFREIGDMTFHVTASGRSFCKNIASKKKPRTEAESSSKNSYLVAHVTSSNLSRDRLYLIKAFARANGLNERCCEIELMNQHGKSWTLGLRYSAANDQASISGGWRDFCLVNGLEARSFYKFKFVQNGARPLLRLCSDTIPEEDCYKGNRKDNLSESASMKQSKFLTMTFKPYMLKSGQLHLSRPFAIENEIKEAEDITLVDKNGGNWPSYVASGDGRGGKYYLAKGWRSFCAANRLKTGETFTLEFVRGEGTTPMLKFCSKTKVEIEQVSFDEEGETQEETETRVEKRARVSAEGGSSRRNQASNKPKADPQNLQPRQPPCSISDQVQKVKQIIVDTLTGVRRIRSELERKEQKLEASILEIDALGEKVLEINKILK</sequence>
<dbReference type="SMART" id="SM01019">
    <property type="entry name" value="B3"/>
    <property type="match status" value="6"/>
</dbReference>
<protein>
    <submittedName>
        <fullName evidence="9">DNA-binding pseudobarrel domain superfamily</fullName>
    </submittedName>
</protein>
<dbReference type="Proteomes" id="UP000694240">
    <property type="component" value="Chromosome 12"/>
</dbReference>
<feature type="coiled-coil region" evidence="6">
    <location>
        <begin position="938"/>
        <end position="965"/>
    </location>
</feature>
<name>A0A8T1YAY7_9BRAS</name>
<evidence type="ECO:0000256" key="1">
    <source>
        <dbReference type="ARBA" id="ARBA00022737"/>
    </source>
</evidence>
<evidence type="ECO:0000256" key="2">
    <source>
        <dbReference type="ARBA" id="ARBA00023015"/>
    </source>
</evidence>
<keyword evidence="5" id="KW-0539">Nucleus</keyword>
<proteinExistence type="predicted"/>
<evidence type="ECO:0000256" key="5">
    <source>
        <dbReference type="ARBA" id="ARBA00023242"/>
    </source>
</evidence>
<evidence type="ECO:0000313" key="10">
    <source>
        <dbReference type="Proteomes" id="UP000694240"/>
    </source>
</evidence>
<feature type="coiled-coil region" evidence="6">
    <location>
        <begin position="467"/>
        <end position="494"/>
    </location>
</feature>
<dbReference type="InterPro" id="IPR003340">
    <property type="entry name" value="B3_DNA-bd"/>
</dbReference>
<feature type="domain" description="TF-B3" evidence="8">
    <location>
        <begin position="165"/>
        <end position="261"/>
    </location>
</feature>
<dbReference type="AlphaFoldDB" id="A0A8T1YAY7"/>
<evidence type="ECO:0000313" key="9">
    <source>
        <dbReference type="EMBL" id="KAG7540760.1"/>
    </source>
</evidence>
<dbReference type="PROSITE" id="PS50863">
    <property type="entry name" value="B3"/>
    <property type="match status" value="6"/>
</dbReference>
<gene>
    <name evidence="9" type="ORF">ISN45_Aa07g009260</name>
</gene>
<dbReference type="PANTHER" id="PTHR31674:SF20">
    <property type="entry name" value="B3 DOMAIN-CONTAINING PROTEIN REM2-RELATED"/>
    <property type="match status" value="1"/>
</dbReference>
<dbReference type="EMBL" id="JAEFBK010000012">
    <property type="protein sequence ID" value="KAG7540760.1"/>
    <property type="molecule type" value="Genomic_DNA"/>
</dbReference>
<dbReference type="PANTHER" id="PTHR31674">
    <property type="entry name" value="B3 DOMAIN-CONTAINING PROTEIN REM-LIKE 3-RELATED"/>
    <property type="match status" value="1"/>
</dbReference>
<keyword evidence="6" id="KW-0175">Coiled coil</keyword>
<feature type="domain" description="TF-B3" evidence="8">
    <location>
        <begin position="295"/>
        <end position="391"/>
    </location>
</feature>
<evidence type="ECO:0000256" key="4">
    <source>
        <dbReference type="ARBA" id="ARBA00023163"/>
    </source>
</evidence>
<feature type="domain" description="TF-B3" evidence="8">
    <location>
        <begin position="638"/>
        <end position="734"/>
    </location>
</feature>
<feature type="domain" description="TF-B3" evidence="8">
    <location>
        <begin position="761"/>
        <end position="858"/>
    </location>
</feature>
<dbReference type="InterPro" id="IPR039218">
    <property type="entry name" value="REM_fam"/>
</dbReference>
<comment type="caution">
    <text evidence="9">The sequence shown here is derived from an EMBL/GenBank/DDBJ whole genome shotgun (WGS) entry which is preliminary data.</text>
</comment>
<accession>A0A8T1YAY7</accession>
<feature type="compositionally biased region" description="Polar residues" evidence="7">
    <location>
        <begin position="909"/>
        <end position="922"/>
    </location>
</feature>
<feature type="region of interest" description="Disordered" evidence="7">
    <location>
        <begin position="867"/>
        <end position="922"/>
    </location>
</feature>
<feature type="domain" description="TF-B3" evidence="8">
    <location>
        <begin position="523"/>
        <end position="615"/>
    </location>
</feature>
<feature type="compositionally biased region" description="Acidic residues" evidence="7">
    <location>
        <begin position="116"/>
        <end position="146"/>
    </location>
</feature>
<feature type="compositionally biased region" description="Acidic residues" evidence="7">
    <location>
        <begin position="867"/>
        <end position="877"/>
    </location>
</feature>
<keyword evidence="1" id="KW-0677">Repeat</keyword>
<feature type="compositionally biased region" description="Basic and acidic residues" evidence="7">
    <location>
        <begin position="878"/>
        <end position="888"/>
    </location>
</feature>